<comment type="caution">
    <text evidence="2">The sequence shown here is derived from an EMBL/GenBank/DDBJ whole genome shotgun (WGS) entry which is preliminary data.</text>
</comment>
<dbReference type="AlphaFoldDB" id="A0A1Y1XD35"/>
<dbReference type="Proteomes" id="UP000193944">
    <property type="component" value="Unassembled WGS sequence"/>
</dbReference>
<feature type="chain" id="PRO_5012914708" evidence="1">
    <location>
        <begin position="22"/>
        <end position="225"/>
    </location>
</feature>
<evidence type="ECO:0000313" key="3">
    <source>
        <dbReference type="Proteomes" id="UP000193944"/>
    </source>
</evidence>
<sequence>MKSLTFVLVILTLTLLSCVSGKTLDYNENEDKLNPISSTTTTTTTTTTTNENDINSLWENVYSFLDNLNIPVDYMFQDIESLGNNPSLTMKDSLVVNSLITSLFNKGADANANADADANANAYVENENENENESRLQRRGCRCNCAMAGNCQCECGDKVEAVSEGEKKCFKEATGVDLDSLAPNKIKEAMNGAFSMITLLKSVCESIWKAPVAVAKYEYCLIKQL</sequence>
<evidence type="ECO:0000256" key="1">
    <source>
        <dbReference type="SAM" id="SignalP"/>
    </source>
</evidence>
<proteinExistence type="predicted"/>
<dbReference type="EMBL" id="MCFG01000076">
    <property type="protein sequence ID" value="ORX83284.1"/>
    <property type="molecule type" value="Genomic_DNA"/>
</dbReference>
<keyword evidence="1" id="KW-0732">Signal</keyword>
<evidence type="ECO:0000313" key="2">
    <source>
        <dbReference type="EMBL" id="ORX83284.1"/>
    </source>
</evidence>
<feature type="signal peptide" evidence="1">
    <location>
        <begin position="1"/>
        <end position="21"/>
    </location>
</feature>
<reference evidence="2 3" key="2">
    <citation type="submission" date="2016-08" db="EMBL/GenBank/DDBJ databases">
        <title>Pervasive Adenine N6-methylation of Active Genes in Fungi.</title>
        <authorList>
            <consortium name="DOE Joint Genome Institute"/>
            <person name="Mondo S.J."/>
            <person name="Dannebaum R.O."/>
            <person name="Kuo R.C."/>
            <person name="Labutti K."/>
            <person name="Haridas S."/>
            <person name="Kuo A."/>
            <person name="Salamov A."/>
            <person name="Ahrendt S.R."/>
            <person name="Lipzen A."/>
            <person name="Sullivan W."/>
            <person name="Andreopoulos W.B."/>
            <person name="Clum A."/>
            <person name="Lindquist E."/>
            <person name="Daum C."/>
            <person name="Ramamoorthy G.K."/>
            <person name="Gryganskyi A."/>
            <person name="Culley D."/>
            <person name="Magnuson J.K."/>
            <person name="James T.Y."/>
            <person name="O'Malley M.A."/>
            <person name="Stajich J.E."/>
            <person name="Spatafora J.W."/>
            <person name="Visel A."/>
            <person name="Grigoriev I.V."/>
        </authorList>
    </citation>
    <scope>NUCLEOTIDE SEQUENCE [LARGE SCALE GENOMIC DNA]</scope>
    <source>
        <strain evidence="2 3">S4</strain>
    </source>
</reference>
<dbReference type="PROSITE" id="PS51257">
    <property type="entry name" value="PROKAR_LIPOPROTEIN"/>
    <property type="match status" value="1"/>
</dbReference>
<accession>A0A1Y1XD35</accession>
<protein>
    <submittedName>
        <fullName evidence="2">Uncharacterized protein</fullName>
    </submittedName>
</protein>
<reference evidence="2 3" key="1">
    <citation type="submission" date="2016-08" db="EMBL/GenBank/DDBJ databases">
        <title>A Parts List for Fungal Cellulosomes Revealed by Comparative Genomics.</title>
        <authorList>
            <consortium name="DOE Joint Genome Institute"/>
            <person name="Haitjema C.H."/>
            <person name="Gilmore S.P."/>
            <person name="Henske J.K."/>
            <person name="Solomon K.V."/>
            <person name="De Groot R."/>
            <person name="Kuo A."/>
            <person name="Mondo S.J."/>
            <person name="Salamov A.A."/>
            <person name="Labutti K."/>
            <person name="Zhao Z."/>
            <person name="Chiniquy J."/>
            <person name="Barry K."/>
            <person name="Brewer H.M."/>
            <person name="Purvine S.O."/>
            <person name="Wright A.T."/>
            <person name="Boxma B."/>
            <person name="Van Alen T."/>
            <person name="Hackstein J.H."/>
            <person name="Baker S.E."/>
            <person name="Grigoriev I.V."/>
            <person name="O'Malley M.A."/>
        </authorList>
    </citation>
    <scope>NUCLEOTIDE SEQUENCE [LARGE SCALE GENOMIC DNA]</scope>
    <source>
        <strain evidence="2 3">S4</strain>
    </source>
</reference>
<organism evidence="2 3">
    <name type="scientific">Anaeromyces robustus</name>
    <dbReference type="NCBI Taxonomy" id="1754192"/>
    <lineage>
        <taxon>Eukaryota</taxon>
        <taxon>Fungi</taxon>
        <taxon>Fungi incertae sedis</taxon>
        <taxon>Chytridiomycota</taxon>
        <taxon>Chytridiomycota incertae sedis</taxon>
        <taxon>Neocallimastigomycetes</taxon>
        <taxon>Neocallimastigales</taxon>
        <taxon>Neocallimastigaceae</taxon>
        <taxon>Anaeromyces</taxon>
    </lineage>
</organism>
<gene>
    <name evidence="2" type="ORF">BCR32DRAFT_278169</name>
</gene>
<keyword evidence="3" id="KW-1185">Reference proteome</keyword>
<name>A0A1Y1XD35_9FUNG</name>